<evidence type="ECO:0000313" key="9">
    <source>
        <dbReference type="EMBL" id="ASK78507.1"/>
    </source>
</evidence>
<dbReference type="Pfam" id="PF03918">
    <property type="entry name" value="CcmH"/>
    <property type="match status" value="1"/>
</dbReference>
<evidence type="ECO:0000256" key="3">
    <source>
        <dbReference type="ARBA" id="ARBA00022723"/>
    </source>
</evidence>
<sequence>MIILKDISFSEFFIFSCDKEHKMMRGIQLLILIILFKVCFNGYTKETSQVQNIDNDQLFVEISKNLRCPKCENQSIFDSNSQIANDMKFKVNELINKGYSKENIYNYMISRYDNAILYDPPLTVLVIFLWTFPFLILLILLLTLLIKCRKQKLNEFT</sequence>
<evidence type="ECO:0000256" key="4">
    <source>
        <dbReference type="ARBA" id="ARBA00022729"/>
    </source>
</evidence>
<dbReference type="CDD" id="cd16378">
    <property type="entry name" value="CcmH_N"/>
    <property type="match status" value="1"/>
</dbReference>
<evidence type="ECO:0000259" key="8">
    <source>
        <dbReference type="Pfam" id="PF03918"/>
    </source>
</evidence>
<dbReference type="GO" id="GO:0005886">
    <property type="term" value="C:plasma membrane"/>
    <property type="evidence" value="ECO:0007669"/>
    <property type="project" value="TreeGrafter"/>
</dbReference>
<dbReference type="Proteomes" id="UP000242175">
    <property type="component" value="Chromosome large"/>
</dbReference>
<keyword evidence="10" id="KW-1185">Reference proteome</keyword>
<evidence type="ECO:0000256" key="7">
    <source>
        <dbReference type="RuleBase" id="RU364112"/>
    </source>
</evidence>
<dbReference type="GO" id="GO:0017004">
    <property type="term" value="P:cytochrome complex assembly"/>
    <property type="evidence" value="ECO:0007669"/>
    <property type="project" value="UniProtKB-KW"/>
</dbReference>
<dbReference type="Gene3D" id="1.10.8.640">
    <property type="entry name" value="Cytochrome C biogenesis protein"/>
    <property type="match status" value="1"/>
</dbReference>
<evidence type="ECO:0000256" key="5">
    <source>
        <dbReference type="ARBA" id="ARBA00022748"/>
    </source>
</evidence>
<gene>
    <name evidence="9" type="ORF">CF386_05555</name>
</gene>
<dbReference type="FunFam" id="1.10.8.640:FF:000001">
    <property type="entry name" value="Cytochrome c-type biogenesis protein"/>
    <property type="match status" value="1"/>
</dbReference>
<proteinExistence type="inferred from homology"/>
<keyword evidence="7" id="KW-0472">Membrane</keyword>
<dbReference type="InterPro" id="IPR038297">
    <property type="entry name" value="CcmH/CycL/NrfF/Ccl2_sf"/>
</dbReference>
<dbReference type="KEGG" id="pmai:CF386_05555"/>
<evidence type="ECO:0000256" key="2">
    <source>
        <dbReference type="ARBA" id="ARBA00022617"/>
    </source>
</evidence>
<keyword evidence="4 7" id="KW-0732">Signal</keyword>
<feature type="transmembrane region" description="Helical" evidence="7">
    <location>
        <begin position="122"/>
        <end position="146"/>
    </location>
</feature>
<keyword evidence="2 7" id="KW-0349">Heme</keyword>
<dbReference type="InterPro" id="IPR051263">
    <property type="entry name" value="C-type_cytochrome_biogenesis"/>
</dbReference>
<keyword evidence="5" id="KW-0201">Cytochrome c-type biogenesis</keyword>
<accession>A0A220VDT7</accession>
<evidence type="ECO:0000256" key="6">
    <source>
        <dbReference type="ARBA" id="ARBA00023004"/>
    </source>
</evidence>
<dbReference type="InterPro" id="IPR005616">
    <property type="entry name" value="CcmH/CycL/Ccl2/NrfF_N"/>
</dbReference>
<keyword evidence="3 7" id="KW-0479">Metal-binding</keyword>
<protein>
    <recommendedName>
        <fullName evidence="7">Cytochrome c-type biogenesis protein</fullName>
    </recommendedName>
</protein>
<comment type="function">
    <text evidence="7">Possible subunit of a heme lyase.</text>
</comment>
<feature type="domain" description="CcmH/CycL/Ccl2/NrfF N-terminal" evidence="8">
    <location>
        <begin position="35"/>
        <end position="152"/>
    </location>
</feature>
<keyword evidence="7" id="KW-0812">Transmembrane</keyword>
<organism evidence="9 10">
    <name type="scientific">Paraphotobacterium marinum</name>
    <dbReference type="NCBI Taxonomy" id="1755811"/>
    <lineage>
        <taxon>Bacteria</taxon>
        <taxon>Pseudomonadati</taxon>
        <taxon>Pseudomonadota</taxon>
        <taxon>Gammaproteobacteria</taxon>
        <taxon>Vibrionales</taxon>
        <taxon>Vibrionaceae</taxon>
        <taxon>Paraphotobacterium</taxon>
    </lineage>
</organism>
<name>A0A220VDT7_9GAMM</name>
<evidence type="ECO:0000313" key="10">
    <source>
        <dbReference type="Proteomes" id="UP000242175"/>
    </source>
</evidence>
<dbReference type="PANTHER" id="PTHR47870:SF1">
    <property type="entry name" value="CYTOCHROME C-TYPE BIOGENESIS PROTEIN CCMH"/>
    <property type="match status" value="1"/>
</dbReference>
<keyword evidence="6 7" id="KW-0408">Iron</keyword>
<dbReference type="GO" id="GO:0046872">
    <property type="term" value="F:metal ion binding"/>
    <property type="evidence" value="ECO:0007669"/>
    <property type="project" value="UniProtKB-KW"/>
</dbReference>
<dbReference type="AlphaFoldDB" id="A0A220VDT7"/>
<reference evidence="9 10" key="1">
    <citation type="journal article" date="2016" name="Int. J. Syst. Evol. Microbiol.">
        <title>Paraphotobacterium marinum gen. nov., sp. nov., a member of the family Vibrionaceae, isolated from surface seawater.</title>
        <authorList>
            <person name="Huang Z."/>
            <person name="Dong C."/>
            <person name="Shao Z."/>
        </authorList>
    </citation>
    <scope>NUCLEOTIDE SEQUENCE [LARGE SCALE GENOMIC DNA]</scope>
    <source>
        <strain evidence="9 10">NSCS20N07D</strain>
    </source>
</reference>
<evidence type="ECO:0000256" key="1">
    <source>
        <dbReference type="ARBA" id="ARBA00010342"/>
    </source>
</evidence>
<dbReference type="EMBL" id="CP022355">
    <property type="protein sequence ID" value="ASK78507.1"/>
    <property type="molecule type" value="Genomic_DNA"/>
</dbReference>
<comment type="similarity">
    <text evidence="1 7">Belongs to the CcmH/CycL/Ccl2/NrfF family.</text>
</comment>
<keyword evidence="7" id="KW-1133">Transmembrane helix</keyword>
<dbReference type="PANTHER" id="PTHR47870">
    <property type="entry name" value="CYTOCHROME C-TYPE BIOGENESIS PROTEIN CCMH"/>
    <property type="match status" value="1"/>
</dbReference>